<dbReference type="EMBL" id="JAVSOO010000036">
    <property type="protein sequence ID" value="MDT4287511.1"/>
    <property type="molecule type" value="Genomic_DNA"/>
</dbReference>
<proteinExistence type="predicted"/>
<organism evidence="2 3">
    <name type="scientific">Staphylococcus haemolyticus</name>
    <dbReference type="NCBI Taxonomy" id="1283"/>
    <lineage>
        <taxon>Bacteria</taxon>
        <taxon>Bacillati</taxon>
        <taxon>Bacillota</taxon>
        <taxon>Bacilli</taxon>
        <taxon>Bacillales</taxon>
        <taxon>Staphylococcaceae</taxon>
        <taxon>Staphylococcus</taxon>
    </lineage>
</organism>
<reference evidence="1 4" key="2">
    <citation type="submission" date="2023-08" db="EMBL/GenBank/DDBJ databases">
        <title>Genomic surveillance of Staphylococcus haemolyticus neonatal outbreak in southern France.</title>
        <authorList>
            <person name="Magnan C."/>
            <person name="Morsli M."/>
            <person name="Thiery B."/>
            <person name="Salipante F."/>
            <person name="Attar J."/>
            <person name="Massimo D.M."/>
            <person name="Ory J."/>
            <person name="Pantel A."/>
            <person name="Lavigne J.-P."/>
        </authorList>
    </citation>
    <scope>NUCLEOTIDE SEQUENCE [LARGE SCALE GENOMIC DNA]</scope>
    <source>
        <strain evidence="1 4">NSH026</strain>
    </source>
</reference>
<evidence type="ECO:0000313" key="2">
    <source>
        <dbReference type="EMBL" id="PPJ72282.1"/>
    </source>
</evidence>
<dbReference type="Proteomes" id="UP000238153">
    <property type="component" value="Unassembled WGS sequence"/>
</dbReference>
<comment type="caution">
    <text evidence="2">The sequence shown here is derived from an EMBL/GenBank/DDBJ whole genome shotgun (WGS) entry which is preliminary data.</text>
</comment>
<keyword evidence="4" id="KW-1185">Reference proteome</keyword>
<dbReference type="EMBL" id="PGWX01000379">
    <property type="protein sequence ID" value="PPJ72282.1"/>
    <property type="molecule type" value="Genomic_DNA"/>
</dbReference>
<gene>
    <name evidence="2" type="ORF">CV019_11290</name>
    <name evidence="1" type="ORF">RO950_11025</name>
</gene>
<accession>A0A2A1K3M9</accession>
<sequence>MELLGYKMVNDELMATVKSDHGHIFRYSFKIETPEYEILEVLEEVNRHVDNGRHPLGCEIIKNYDFEDIHNNQALIN</sequence>
<evidence type="ECO:0000313" key="4">
    <source>
        <dbReference type="Proteomes" id="UP001269271"/>
    </source>
</evidence>
<name>A0A2A1K3M9_STAHA</name>
<dbReference type="KEGG" id="shh:ShL2_02372"/>
<dbReference type="AlphaFoldDB" id="A0A2A1K3M9"/>
<dbReference type="GeneID" id="93781831"/>
<protein>
    <submittedName>
        <fullName evidence="2">Uncharacterized protein</fullName>
    </submittedName>
</protein>
<evidence type="ECO:0000313" key="3">
    <source>
        <dbReference type="Proteomes" id="UP000238153"/>
    </source>
</evidence>
<reference evidence="2 3" key="1">
    <citation type="submission" date="2017-11" db="EMBL/GenBank/DDBJ databases">
        <authorList>
            <person name="Founou R.C."/>
            <person name="Founou L."/>
            <person name="Allam M."/>
            <person name="Ismail A."/>
            <person name="Essack S.Y."/>
        </authorList>
    </citation>
    <scope>NUCLEOTIDE SEQUENCE [LARGE SCALE GENOMIC DNA]</scope>
    <source>
        <strain evidence="2 3">G811N2B1</strain>
    </source>
</reference>
<evidence type="ECO:0000313" key="1">
    <source>
        <dbReference type="EMBL" id="MDT4287511.1"/>
    </source>
</evidence>
<dbReference type="Proteomes" id="UP001269271">
    <property type="component" value="Unassembled WGS sequence"/>
</dbReference>
<dbReference type="RefSeq" id="WP_016931184.1">
    <property type="nucleotide sequence ID" value="NZ_BKAY01000018.1"/>
</dbReference>